<evidence type="ECO:0000313" key="2">
    <source>
        <dbReference type="Proteomes" id="UP000008694"/>
    </source>
</evidence>
<organism evidence="2">
    <name type="scientific">Arabidopsis lyrata subsp. lyrata</name>
    <name type="common">Lyre-leaved rock-cress</name>
    <dbReference type="NCBI Taxonomy" id="81972"/>
    <lineage>
        <taxon>Eukaryota</taxon>
        <taxon>Viridiplantae</taxon>
        <taxon>Streptophyta</taxon>
        <taxon>Embryophyta</taxon>
        <taxon>Tracheophyta</taxon>
        <taxon>Spermatophyta</taxon>
        <taxon>Magnoliopsida</taxon>
        <taxon>eudicotyledons</taxon>
        <taxon>Gunneridae</taxon>
        <taxon>Pentapetalae</taxon>
        <taxon>rosids</taxon>
        <taxon>malvids</taxon>
        <taxon>Brassicales</taxon>
        <taxon>Brassicaceae</taxon>
        <taxon>Camelineae</taxon>
        <taxon>Arabidopsis</taxon>
    </lineage>
</organism>
<reference evidence="2" key="1">
    <citation type="journal article" date="2011" name="Nat. Genet.">
        <title>The Arabidopsis lyrata genome sequence and the basis of rapid genome size change.</title>
        <authorList>
            <person name="Hu T.T."/>
            <person name="Pattyn P."/>
            <person name="Bakker E.G."/>
            <person name="Cao J."/>
            <person name="Cheng J.-F."/>
            <person name="Clark R.M."/>
            <person name="Fahlgren N."/>
            <person name="Fawcett J.A."/>
            <person name="Grimwood J."/>
            <person name="Gundlach H."/>
            <person name="Haberer G."/>
            <person name="Hollister J.D."/>
            <person name="Ossowski S."/>
            <person name="Ottilar R.P."/>
            <person name="Salamov A.A."/>
            <person name="Schneeberger K."/>
            <person name="Spannagl M."/>
            <person name="Wang X."/>
            <person name="Yang L."/>
            <person name="Nasrallah M.E."/>
            <person name="Bergelson J."/>
            <person name="Carrington J.C."/>
            <person name="Gaut B.S."/>
            <person name="Schmutz J."/>
            <person name="Mayer K.F.X."/>
            <person name="Van de Peer Y."/>
            <person name="Grigoriev I.V."/>
            <person name="Nordborg M."/>
            <person name="Weigel D."/>
            <person name="Guo Y.-L."/>
        </authorList>
    </citation>
    <scope>NUCLEOTIDE SEQUENCE [LARGE SCALE GENOMIC DNA]</scope>
    <source>
        <strain evidence="2">cv. MN47</strain>
    </source>
</reference>
<dbReference type="Gramene" id="scaffold_603033.1">
    <property type="protein sequence ID" value="scaffold_603033.1"/>
    <property type="gene ID" value="scaffold_603033.1"/>
</dbReference>
<accession>D7M6Z3</accession>
<proteinExistence type="predicted"/>
<name>D7M6Z3_ARALL</name>
<gene>
    <name evidence="1" type="ORF">ARALYDRAFT_910976</name>
</gene>
<protein>
    <submittedName>
        <fullName evidence="1">Predicted protein</fullName>
    </submittedName>
</protein>
<sequence>MMLMNFKCTGTTLVAQTYIVDERLDGLYSCTELICCDKIAIMCLQDGYNNKPTISEIVHIYVG</sequence>
<dbReference type="HOGENOM" id="CLU_2888811_0_0_1"/>
<dbReference type="AlphaFoldDB" id="D7M6Z3"/>
<dbReference type="EMBL" id="GL348718">
    <property type="protein sequence ID" value="EFH50711.1"/>
    <property type="molecule type" value="Genomic_DNA"/>
</dbReference>
<evidence type="ECO:0000313" key="1">
    <source>
        <dbReference type="EMBL" id="EFH50711.1"/>
    </source>
</evidence>
<dbReference type="Proteomes" id="UP000008694">
    <property type="component" value="Unassembled WGS sequence"/>
</dbReference>
<keyword evidence="2" id="KW-1185">Reference proteome</keyword>